<dbReference type="NCBIfam" id="NF005559">
    <property type="entry name" value="PRK07231.1"/>
    <property type="match status" value="1"/>
</dbReference>
<comment type="caution">
    <text evidence="4">The sequence shown here is derived from an EMBL/GenBank/DDBJ whole genome shotgun (WGS) entry which is preliminary data.</text>
</comment>
<dbReference type="AlphaFoldDB" id="A0ABD5TXL9"/>
<evidence type="ECO:0000256" key="2">
    <source>
        <dbReference type="ARBA" id="ARBA00023002"/>
    </source>
</evidence>
<dbReference type="InterPro" id="IPR057326">
    <property type="entry name" value="KR_dom"/>
</dbReference>
<feature type="domain" description="Ketoreductase" evidence="3">
    <location>
        <begin position="8"/>
        <end position="190"/>
    </location>
</feature>
<dbReference type="FunFam" id="3.40.50.720:FF:000084">
    <property type="entry name" value="Short-chain dehydrogenase reductase"/>
    <property type="match status" value="1"/>
</dbReference>
<dbReference type="InterPro" id="IPR020904">
    <property type="entry name" value="Sc_DH/Rdtase_CS"/>
</dbReference>
<gene>
    <name evidence="4" type="ORF">ACFQEV_04300</name>
</gene>
<evidence type="ECO:0000256" key="1">
    <source>
        <dbReference type="ARBA" id="ARBA00006484"/>
    </source>
</evidence>
<evidence type="ECO:0000313" key="4">
    <source>
        <dbReference type="EMBL" id="MFC6824217.1"/>
    </source>
</evidence>
<dbReference type="RefSeq" id="WP_379692895.1">
    <property type="nucleotide sequence ID" value="NZ_JBHSXH010000009.1"/>
</dbReference>
<accession>A0ABD5TXL9</accession>
<keyword evidence="2" id="KW-0560">Oxidoreductase</keyword>
<dbReference type="SUPFAM" id="SSF51735">
    <property type="entry name" value="NAD(P)-binding Rossmann-fold domains"/>
    <property type="match status" value="1"/>
</dbReference>
<protein>
    <submittedName>
        <fullName evidence="4">SDR family oxidoreductase</fullName>
    </submittedName>
</protein>
<organism evidence="4 5">
    <name type="scientific">Halopelagius fulvigenes</name>
    <dbReference type="NCBI Taxonomy" id="1198324"/>
    <lineage>
        <taxon>Archaea</taxon>
        <taxon>Methanobacteriati</taxon>
        <taxon>Methanobacteriota</taxon>
        <taxon>Stenosarchaea group</taxon>
        <taxon>Halobacteria</taxon>
        <taxon>Halobacteriales</taxon>
        <taxon>Haloferacaceae</taxon>
    </lineage>
</organism>
<dbReference type="SMART" id="SM00822">
    <property type="entry name" value="PKS_KR"/>
    <property type="match status" value="1"/>
</dbReference>
<name>A0ABD5TXL9_9EURY</name>
<proteinExistence type="inferred from homology"/>
<dbReference type="Pfam" id="PF13561">
    <property type="entry name" value="adh_short_C2"/>
    <property type="match status" value="1"/>
</dbReference>
<dbReference type="InterPro" id="IPR002347">
    <property type="entry name" value="SDR_fam"/>
</dbReference>
<dbReference type="InterPro" id="IPR036291">
    <property type="entry name" value="NAD(P)-bd_dom_sf"/>
</dbReference>
<dbReference type="EMBL" id="JBHSXH010000009">
    <property type="protein sequence ID" value="MFC6824217.1"/>
    <property type="molecule type" value="Genomic_DNA"/>
</dbReference>
<evidence type="ECO:0000313" key="5">
    <source>
        <dbReference type="Proteomes" id="UP001596408"/>
    </source>
</evidence>
<dbReference type="PRINTS" id="PR00080">
    <property type="entry name" value="SDRFAMILY"/>
</dbReference>
<dbReference type="CDD" id="cd05233">
    <property type="entry name" value="SDR_c"/>
    <property type="match status" value="1"/>
</dbReference>
<dbReference type="Proteomes" id="UP001596408">
    <property type="component" value="Unassembled WGS sequence"/>
</dbReference>
<dbReference type="PANTHER" id="PTHR43639:SF1">
    <property type="entry name" value="SHORT-CHAIN DEHYDROGENASE_REDUCTASE FAMILY PROTEIN"/>
    <property type="match status" value="1"/>
</dbReference>
<evidence type="ECO:0000259" key="3">
    <source>
        <dbReference type="SMART" id="SM00822"/>
    </source>
</evidence>
<keyword evidence="5" id="KW-1185">Reference proteome</keyword>
<dbReference type="GO" id="GO:0016491">
    <property type="term" value="F:oxidoreductase activity"/>
    <property type="evidence" value="ECO:0007669"/>
    <property type="project" value="UniProtKB-KW"/>
</dbReference>
<dbReference type="PRINTS" id="PR00081">
    <property type="entry name" value="GDHRDH"/>
</dbReference>
<dbReference type="PROSITE" id="PS00061">
    <property type="entry name" value="ADH_SHORT"/>
    <property type="match status" value="1"/>
</dbReference>
<reference evidence="4 5" key="1">
    <citation type="journal article" date="2019" name="Int. J. Syst. Evol. Microbiol.">
        <title>The Global Catalogue of Microorganisms (GCM) 10K type strain sequencing project: providing services to taxonomists for standard genome sequencing and annotation.</title>
        <authorList>
            <consortium name="The Broad Institute Genomics Platform"/>
            <consortium name="The Broad Institute Genome Sequencing Center for Infectious Disease"/>
            <person name="Wu L."/>
            <person name="Ma J."/>
        </authorList>
    </citation>
    <scope>NUCLEOTIDE SEQUENCE [LARGE SCALE GENOMIC DNA]</scope>
    <source>
        <strain evidence="4 5">YIM 94188</strain>
    </source>
</reference>
<dbReference type="Gene3D" id="3.40.50.720">
    <property type="entry name" value="NAD(P)-binding Rossmann-like Domain"/>
    <property type="match status" value="1"/>
</dbReference>
<sequence length="258" mass="26866">MSLLLDGKTAVVTGGSSGFGRAISRTFARNGADVVVADVTESPREGGVPTAELVRSETDREAYYVECDVRNPADTEVAVEATEELGGIDVMVNNAGIAGDEDFLDVTEAAFERLMAVNVKGTFFGAQAAAKRMLEDGGGTIVNMSSAGGIVGTGDLVAYCASKGAVRLMTYALADRFGGDIRVNAIHPGFSKTQMLADSSLGRGVRGRIASEMLKQRIPSGRYGEPQEIANAALFLASDLSSYVNGESLVVDGGLSHT</sequence>
<dbReference type="PANTHER" id="PTHR43639">
    <property type="entry name" value="OXIDOREDUCTASE, SHORT-CHAIN DEHYDROGENASE/REDUCTASE FAMILY (AFU_ORTHOLOGUE AFUA_5G02870)"/>
    <property type="match status" value="1"/>
</dbReference>
<comment type="similarity">
    <text evidence="1">Belongs to the short-chain dehydrogenases/reductases (SDR) family.</text>
</comment>